<evidence type="ECO:0000313" key="6">
    <source>
        <dbReference type="Proteomes" id="UP000075809"/>
    </source>
</evidence>
<feature type="domain" description="T-SNARE coiled-coil homology" evidence="4">
    <location>
        <begin position="228"/>
        <end position="290"/>
    </location>
</feature>
<dbReference type="PANTHER" id="PTHR19305:SF9">
    <property type="entry name" value="SYNAPTOSOMAL-ASSOCIATED PROTEIN 29"/>
    <property type="match status" value="1"/>
</dbReference>
<dbReference type="GO" id="GO:0031201">
    <property type="term" value="C:SNARE complex"/>
    <property type="evidence" value="ECO:0007669"/>
    <property type="project" value="TreeGrafter"/>
</dbReference>
<evidence type="ECO:0000256" key="2">
    <source>
        <dbReference type="SAM" id="Coils"/>
    </source>
</evidence>
<comment type="similarity">
    <text evidence="1">Belongs to the SNAP-25 family.</text>
</comment>
<keyword evidence="3" id="KW-0812">Transmembrane</keyword>
<name>A0A151WN71_9HYME</name>
<keyword evidence="2" id="KW-0175">Coiled coil</keyword>
<dbReference type="CDD" id="cd15856">
    <property type="entry name" value="SNARE_SNAP29C"/>
    <property type="match status" value="1"/>
</dbReference>
<dbReference type="STRING" id="64791.A0A151WN71"/>
<evidence type="ECO:0000259" key="4">
    <source>
        <dbReference type="PROSITE" id="PS50192"/>
    </source>
</evidence>
<dbReference type="GO" id="GO:0005484">
    <property type="term" value="F:SNAP receptor activity"/>
    <property type="evidence" value="ECO:0007669"/>
    <property type="project" value="TreeGrafter"/>
</dbReference>
<gene>
    <name evidence="5" type="ORF">ALC60_11749</name>
</gene>
<dbReference type="GO" id="GO:0019905">
    <property type="term" value="F:syntaxin binding"/>
    <property type="evidence" value="ECO:0007669"/>
    <property type="project" value="TreeGrafter"/>
</dbReference>
<evidence type="ECO:0000256" key="3">
    <source>
        <dbReference type="SAM" id="Phobius"/>
    </source>
</evidence>
<keyword evidence="3" id="KW-1133">Transmembrane helix</keyword>
<dbReference type="SUPFAM" id="SSF58038">
    <property type="entry name" value="SNARE fusion complex"/>
    <property type="match status" value="2"/>
</dbReference>
<dbReference type="AlphaFoldDB" id="A0A151WN71"/>
<protein>
    <submittedName>
        <fullName evidence="5">Synaptosomal-associated protein 29</fullName>
    </submittedName>
</protein>
<organism evidence="5 6">
    <name type="scientific">Mycetomoellerius zeteki</name>
    <dbReference type="NCBI Taxonomy" id="64791"/>
    <lineage>
        <taxon>Eukaryota</taxon>
        <taxon>Metazoa</taxon>
        <taxon>Ecdysozoa</taxon>
        <taxon>Arthropoda</taxon>
        <taxon>Hexapoda</taxon>
        <taxon>Insecta</taxon>
        <taxon>Pterygota</taxon>
        <taxon>Neoptera</taxon>
        <taxon>Endopterygota</taxon>
        <taxon>Hymenoptera</taxon>
        <taxon>Apocrita</taxon>
        <taxon>Aculeata</taxon>
        <taxon>Formicoidea</taxon>
        <taxon>Formicidae</taxon>
        <taxon>Myrmicinae</taxon>
        <taxon>Mycetomoellerius</taxon>
    </lineage>
</organism>
<dbReference type="GO" id="GO:0098793">
    <property type="term" value="C:presynapse"/>
    <property type="evidence" value="ECO:0007669"/>
    <property type="project" value="GOC"/>
</dbReference>
<evidence type="ECO:0000313" key="5">
    <source>
        <dbReference type="EMBL" id="KYQ49135.1"/>
    </source>
</evidence>
<dbReference type="Proteomes" id="UP000075809">
    <property type="component" value="Unassembled WGS sequence"/>
</dbReference>
<dbReference type="GO" id="GO:0016082">
    <property type="term" value="P:synaptic vesicle priming"/>
    <property type="evidence" value="ECO:0007669"/>
    <property type="project" value="TreeGrafter"/>
</dbReference>
<dbReference type="SMART" id="SM00397">
    <property type="entry name" value="t_SNARE"/>
    <property type="match status" value="1"/>
</dbReference>
<dbReference type="PROSITE" id="PS50192">
    <property type="entry name" value="T_SNARE"/>
    <property type="match status" value="1"/>
</dbReference>
<feature type="transmembrane region" description="Helical" evidence="3">
    <location>
        <begin position="95"/>
        <end position="114"/>
    </location>
</feature>
<dbReference type="PANTHER" id="PTHR19305">
    <property type="entry name" value="SYNAPTOSOMAL ASSOCIATED PROTEIN"/>
    <property type="match status" value="1"/>
</dbReference>
<proteinExistence type="inferred from homology"/>
<accession>A0A151WN71</accession>
<reference evidence="5 6" key="1">
    <citation type="submission" date="2015-09" db="EMBL/GenBank/DDBJ databases">
        <title>Trachymyrmex zeteki WGS genome.</title>
        <authorList>
            <person name="Nygaard S."/>
            <person name="Hu H."/>
            <person name="Boomsma J."/>
            <person name="Zhang G."/>
        </authorList>
    </citation>
    <scope>NUCLEOTIDE SEQUENCE [LARGE SCALE GENOMIC DNA]</scope>
    <source>
        <strain evidence="5">Tzet28-1</strain>
        <tissue evidence="5">Whole body</tissue>
    </source>
</reference>
<sequence>MAGHNYLSDPKNPFFSLEDDVDDETFLRNAPVRTASAGHYQNFDNDITQTRQQLLQRKKEIEENTVQSSERSVSLLRDSEQIGVATAEVIVMMHYQFAIVTTIVLSLICINYYLNLYFQELIRQKEQLQRTEKRLDDINSTLRFSQKHIQGIKSVFGSLKNYLSGKSLDAPISSTKLSESSSSGSMTSPALSNTLEQVQSNINNSYSSTMIRGSYDEHDLEDVKPAGDRITKVLEQNLSEMSGSLARLKHLAIGLSEEIDSQNDLIDNITDKTEKADIMLQQQNKDMLHLLKK</sequence>
<evidence type="ECO:0000256" key="1">
    <source>
        <dbReference type="ARBA" id="ARBA00009480"/>
    </source>
</evidence>
<dbReference type="EMBL" id="KQ982934">
    <property type="protein sequence ID" value="KYQ49135.1"/>
    <property type="molecule type" value="Genomic_DNA"/>
</dbReference>
<dbReference type="GO" id="GO:0031629">
    <property type="term" value="P:synaptic vesicle fusion to presynaptic active zone membrane"/>
    <property type="evidence" value="ECO:0007669"/>
    <property type="project" value="TreeGrafter"/>
</dbReference>
<keyword evidence="3" id="KW-0472">Membrane</keyword>
<dbReference type="GO" id="GO:0005886">
    <property type="term" value="C:plasma membrane"/>
    <property type="evidence" value="ECO:0007669"/>
    <property type="project" value="TreeGrafter"/>
</dbReference>
<feature type="coiled-coil region" evidence="2">
    <location>
        <begin position="114"/>
        <end position="141"/>
    </location>
</feature>
<dbReference type="Gene3D" id="1.20.5.110">
    <property type="match status" value="3"/>
</dbReference>
<keyword evidence="6" id="KW-1185">Reference proteome</keyword>
<dbReference type="InterPro" id="IPR000727">
    <property type="entry name" value="T_SNARE_dom"/>
</dbReference>